<reference evidence="1" key="1">
    <citation type="submission" date="2019-08" db="EMBL/GenBank/DDBJ databases">
        <authorList>
            <person name="Kucharzyk K."/>
            <person name="Murdoch R.W."/>
            <person name="Higgins S."/>
            <person name="Loffler F."/>
        </authorList>
    </citation>
    <scope>NUCLEOTIDE SEQUENCE</scope>
</reference>
<comment type="caution">
    <text evidence="1">The sequence shown here is derived from an EMBL/GenBank/DDBJ whole genome shotgun (WGS) entry which is preliminary data.</text>
</comment>
<gene>
    <name evidence="1" type="ORF">SDC9_115605</name>
</gene>
<proteinExistence type="predicted"/>
<evidence type="ECO:0000313" key="1">
    <source>
        <dbReference type="EMBL" id="MPM68671.1"/>
    </source>
</evidence>
<protein>
    <submittedName>
        <fullName evidence="1">Uncharacterized protein</fullName>
    </submittedName>
</protein>
<dbReference type="EMBL" id="VSSQ01022388">
    <property type="protein sequence ID" value="MPM68671.1"/>
    <property type="molecule type" value="Genomic_DNA"/>
</dbReference>
<accession>A0A645BVP3</accession>
<organism evidence="1">
    <name type="scientific">bioreactor metagenome</name>
    <dbReference type="NCBI Taxonomy" id="1076179"/>
    <lineage>
        <taxon>unclassified sequences</taxon>
        <taxon>metagenomes</taxon>
        <taxon>ecological metagenomes</taxon>
    </lineage>
</organism>
<name>A0A645BVP3_9ZZZZ</name>
<dbReference type="AlphaFoldDB" id="A0A645BVP3"/>
<sequence>MRAAGVFRQELTQFQGDLAPQLRCGGFRIGDHEKVVNVAAVLKNV</sequence>